<sequence length="331" mass="33887">MTTPTGGPAHDVATHAVPLARVVRGGLVESVHTGHLVVLAPDGEVRLTLGDPDVTIWARSSLKPLQAVGMLRHGLDVDDEWLALASASHNAEPAHVDAVRALLAAHGLSETDLDNTPDWPLDPEAAWAWREQGHGREPIAQNCSGKHAAMLATCVAAGWPLAGYRDPQHPLQRALHDAVAELTGVPVAHTTVDGCGAALFSTTLSGLARAFAHLGRAPHDSGHAGTPEGRVARAMSAHPWFVAGTGRDATRFMQAVPGLVAKDGADGVYAAGLPDGGAVALKISDGSARPRAAVLAAALVVAGVDPALVEPVGATPVLGHGEPVGVVEPCL</sequence>
<proteinExistence type="predicted"/>
<accession>A0A510URE1</accession>
<comment type="caution">
    <text evidence="1">The sequence shown here is derived from an EMBL/GenBank/DDBJ whole genome shotgun (WGS) entry which is preliminary data.</text>
</comment>
<dbReference type="Pfam" id="PF06089">
    <property type="entry name" value="Asparaginase_II"/>
    <property type="match status" value="1"/>
</dbReference>
<gene>
    <name evidence="1" type="primary">ansA</name>
    <name evidence="1" type="ORF">CPE01_09670</name>
</gene>
<dbReference type="Proteomes" id="UP000321386">
    <property type="component" value="Unassembled WGS sequence"/>
</dbReference>
<dbReference type="PANTHER" id="PTHR42110:SF1">
    <property type="entry name" value="L-ASPARAGINASE, PUTATIVE (AFU_ORTHOLOGUE AFUA_3G11890)-RELATED"/>
    <property type="match status" value="1"/>
</dbReference>
<organism evidence="1 2">
    <name type="scientific">Cellulomonas persica</name>
    <dbReference type="NCBI Taxonomy" id="76861"/>
    <lineage>
        <taxon>Bacteria</taxon>
        <taxon>Bacillati</taxon>
        <taxon>Actinomycetota</taxon>
        <taxon>Actinomycetes</taxon>
        <taxon>Micrococcales</taxon>
        <taxon>Cellulomonadaceae</taxon>
        <taxon>Cellulomonas</taxon>
    </lineage>
</organism>
<dbReference type="RefSeq" id="WP_146805520.1">
    <property type="nucleotide sequence ID" value="NZ_BJUA01000004.1"/>
</dbReference>
<dbReference type="EMBL" id="BJUA01000004">
    <property type="protein sequence ID" value="GEK17234.1"/>
    <property type="molecule type" value="Genomic_DNA"/>
</dbReference>
<evidence type="ECO:0000313" key="1">
    <source>
        <dbReference type="EMBL" id="GEK17234.1"/>
    </source>
</evidence>
<dbReference type="OrthoDB" id="9780674at2"/>
<evidence type="ECO:0000313" key="2">
    <source>
        <dbReference type="Proteomes" id="UP000321386"/>
    </source>
</evidence>
<dbReference type="InterPro" id="IPR010349">
    <property type="entry name" value="Asparaginase_II"/>
</dbReference>
<name>A0A510URE1_9CELL</name>
<keyword evidence="2" id="KW-1185">Reference proteome</keyword>
<dbReference type="PANTHER" id="PTHR42110">
    <property type="entry name" value="L-ASPARAGINASE, PUTATIVE (AFU_ORTHOLOGUE AFUA_3G11890)-RELATED"/>
    <property type="match status" value="1"/>
</dbReference>
<protein>
    <submittedName>
        <fullName evidence="1">Asparaginase</fullName>
    </submittedName>
</protein>
<dbReference type="AlphaFoldDB" id="A0A510URE1"/>
<reference evidence="1 2" key="1">
    <citation type="submission" date="2019-07" db="EMBL/GenBank/DDBJ databases">
        <title>Whole genome shotgun sequence of Cellulomonas persica NBRC 101101.</title>
        <authorList>
            <person name="Hosoyama A."/>
            <person name="Uohara A."/>
            <person name="Ohji S."/>
            <person name="Ichikawa N."/>
        </authorList>
    </citation>
    <scope>NUCLEOTIDE SEQUENCE [LARGE SCALE GENOMIC DNA]</scope>
    <source>
        <strain evidence="1 2">NBRC 101101</strain>
    </source>
</reference>